<reference evidence="2" key="2">
    <citation type="journal article" date="2015" name="Data Brief">
        <title>Shoot transcriptome of the giant reed, Arundo donax.</title>
        <authorList>
            <person name="Barrero R.A."/>
            <person name="Guerrero F.D."/>
            <person name="Moolhuijzen P."/>
            <person name="Goolsby J.A."/>
            <person name="Tidwell J."/>
            <person name="Bellgard S.E."/>
            <person name="Bellgard M.I."/>
        </authorList>
    </citation>
    <scope>NUCLEOTIDE SEQUENCE</scope>
    <source>
        <tissue evidence="2">Shoot tissue taken approximately 20 cm above the soil surface</tissue>
    </source>
</reference>
<accession>A0A0A9GUN5</accession>
<dbReference type="AlphaFoldDB" id="A0A0A9GUN5"/>
<feature type="region of interest" description="Disordered" evidence="1">
    <location>
        <begin position="1"/>
        <end position="21"/>
    </location>
</feature>
<dbReference type="EMBL" id="GBRH01169181">
    <property type="protein sequence ID" value="JAE28715.1"/>
    <property type="molecule type" value="Transcribed_RNA"/>
</dbReference>
<evidence type="ECO:0000313" key="2">
    <source>
        <dbReference type="EMBL" id="JAE28715.1"/>
    </source>
</evidence>
<name>A0A0A9GUN5_ARUDO</name>
<sequence>MPIQKQMSLPPPAPPTQSPSGAQHLLTGLDYLCAPIYGSCQNCMFIH</sequence>
<protein>
    <submittedName>
        <fullName evidence="2">Uncharacterized protein</fullName>
    </submittedName>
</protein>
<organism evidence="2">
    <name type="scientific">Arundo donax</name>
    <name type="common">Giant reed</name>
    <name type="synonym">Donax arundinaceus</name>
    <dbReference type="NCBI Taxonomy" id="35708"/>
    <lineage>
        <taxon>Eukaryota</taxon>
        <taxon>Viridiplantae</taxon>
        <taxon>Streptophyta</taxon>
        <taxon>Embryophyta</taxon>
        <taxon>Tracheophyta</taxon>
        <taxon>Spermatophyta</taxon>
        <taxon>Magnoliopsida</taxon>
        <taxon>Liliopsida</taxon>
        <taxon>Poales</taxon>
        <taxon>Poaceae</taxon>
        <taxon>PACMAD clade</taxon>
        <taxon>Arundinoideae</taxon>
        <taxon>Arundineae</taxon>
        <taxon>Arundo</taxon>
    </lineage>
</organism>
<evidence type="ECO:0000256" key="1">
    <source>
        <dbReference type="SAM" id="MobiDB-lite"/>
    </source>
</evidence>
<reference evidence="2" key="1">
    <citation type="submission" date="2014-09" db="EMBL/GenBank/DDBJ databases">
        <authorList>
            <person name="Magalhaes I.L.F."/>
            <person name="Oliveira U."/>
            <person name="Santos F.R."/>
            <person name="Vidigal T.H.D.A."/>
            <person name="Brescovit A.D."/>
            <person name="Santos A.J."/>
        </authorList>
    </citation>
    <scope>NUCLEOTIDE SEQUENCE</scope>
    <source>
        <tissue evidence="2">Shoot tissue taken approximately 20 cm above the soil surface</tissue>
    </source>
</reference>
<proteinExistence type="predicted"/>